<accession>A0A0L6CS86</accession>
<dbReference type="Pfam" id="PF13479">
    <property type="entry name" value="AAA_24"/>
    <property type="match status" value="1"/>
</dbReference>
<dbReference type="Proteomes" id="UP000037046">
    <property type="component" value="Unassembled WGS sequence"/>
</dbReference>
<proteinExistence type="predicted"/>
<keyword evidence="3" id="KW-1185">Reference proteome</keyword>
<evidence type="ECO:0000313" key="2">
    <source>
        <dbReference type="EMBL" id="KNX40403.1"/>
    </source>
</evidence>
<evidence type="ECO:0000256" key="1">
    <source>
        <dbReference type="SAM" id="MobiDB-lite"/>
    </source>
</evidence>
<dbReference type="RefSeq" id="WP_050663905.1">
    <property type="nucleotide sequence ID" value="NZ_CP118494.1"/>
</dbReference>
<name>A0A0L6CS86_9RHOB</name>
<comment type="caution">
    <text evidence="2">The sequence shown here is derived from an EMBL/GenBank/DDBJ whole genome shotgun (WGS) entry which is preliminary data.</text>
</comment>
<protein>
    <recommendedName>
        <fullName evidence="4">AAA domain-containing protein</fullName>
    </recommendedName>
</protein>
<dbReference type="EMBL" id="LGVV01000054">
    <property type="protein sequence ID" value="KNX40403.1"/>
    <property type="molecule type" value="Genomic_DNA"/>
</dbReference>
<dbReference type="PATRIC" id="fig|74031.6.peg.3117"/>
<evidence type="ECO:0000313" key="3">
    <source>
        <dbReference type="Proteomes" id="UP000037046"/>
    </source>
</evidence>
<organism evidence="2 3">
    <name type="scientific">Roseovarius tolerans</name>
    <dbReference type="NCBI Taxonomy" id="74031"/>
    <lineage>
        <taxon>Bacteria</taxon>
        <taxon>Pseudomonadati</taxon>
        <taxon>Pseudomonadota</taxon>
        <taxon>Alphaproteobacteria</taxon>
        <taxon>Rhodobacterales</taxon>
        <taxon>Roseobacteraceae</taxon>
        <taxon>Roseovarius</taxon>
    </lineage>
</organism>
<reference evidence="3" key="1">
    <citation type="submission" date="2015-07" db="EMBL/GenBank/DDBJ databases">
        <title>Draft Genome Sequence of Roseovarius tolerans EL-164, a producer of N-Acylated Alanine Methyl Esters (NAMEs).</title>
        <authorList>
            <person name="Voget S."/>
            <person name="Bruns H."/>
            <person name="Wagner-Doebler I."/>
            <person name="Schulz S."/>
            <person name="Daniel R."/>
        </authorList>
    </citation>
    <scope>NUCLEOTIDE SEQUENCE [LARGE SCALE GENOMIC DNA]</scope>
    <source>
        <strain evidence="3">EL-164</strain>
    </source>
</reference>
<dbReference type="OrthoDB" id="7597143at2"/>
<evidence type="ECO:0008006" key="4">
    <source>
        <dbReference type="Google" id="ProtNLM"/>
    </source>
</evidence>
<feature type="region of interest" description="Disordered" evidence="1">
    <location>
        <begin position="275"/>
        <end position="298"/>
    </location>
</feature>
<sequence>MSAPFAPAPLKIITADERLKETRGIKGVLTGISGIGKTSQLWTMDPEHTLFLNLEAGELAVQGWPGDEIRIRDWERARDLACWIGGPNPAMREDQPYSPRDYDRVCAAFGDPSVLDKYETVFVDSISVASRICMQWCKGQPQAQSDRSGKPDMRGAYGLLGQEMIGWLTHLQHTPRKNIWLVGLLDKKIDDFGKPYFAMQVEGSKTGLELPGIVDEVITLAEIRPQEGDPFRAFICTTINDFGFPAKDRSGRLSMIEQAHLGRLMAKIRAGQGTTSKSGLDFELPEAAPQSDPMTKGA</sequence>
<dbReference type="AlphaFoldDB" id="A0A0L6CS86"/>
<gene>
    <name evidence="2" type="ORF">ROTO_30550</name>
</gene>